<reference evidence="1" key="2">
    <citation type="submission" date="2012-05" db="EMBL/GenBank/DDBJ databases">
        <title>Annotation of the Genome Sequence of Fusarium oxysporum HDV247.</title>
        <authorList>
            <consortium name="The Broad Institute Genomics Platform"/>
            <person name="Ma L.-J."/>
            <person name="Corby-Kistler H."/>
            <person name="Broz K."/>
            <person name="Gale L.R."/>
            <person name="Jonkers W."/>
            <person name="O'Donnell K."/>
            <person name="Ploetz R."/>
            <person name="Steinberg C."/>
            <person name="Schwartz D.C."/>
            <person name="VanEtten H."/>
            <person name="Zhou S."/>
            <person name="Young S.K."/>
            <person name="Zeng Q."/>
            <person name="Gargeya S."/>
            <person name="Fitzgerald M."/>
            <person name="Abouelleil A."/>
            <person name="Alvarado L."/>
            <person name="Chapman S.B."/>
            <person name="Gainer-Dewar J."/>
            <person name="Goldberg J."/>
            <person name="Griggs A."/>
            <person name="Gujja S."/>
            <person name="Hansen M."/>
            <person name="Howarth C."/>
            <person name="Imamovic A."/>
            <person name="Ireland A."/>
            <person name="Larimer J."/>
            <person name="McCowan C."/>
            <person name="Murphy C."/>
            <person name="Pearson M."/>
            <person name="Poon T.W."/>
            <person name="Priest M."/>
            <person name="Roberts A."/>
            <person name="Saif S."/>
            <person name="Shea T."/>
            <person name="Sykes S."/>
            <person name="Wortman J."/>
            <person name="Nusbaum C."/>
            <person name="Birren B."/>
        </authorList>
    </citation>
    <scope>NUCLEOTIDE SEQUENCE</scope>
    <source>
        <strain evidence="1">HDV247</strain>
    </source>
</reference>
<gene>
    <name evidence="1" type="ORF">FOVG_08662</name>
</gene>
<organism evidence="1">
    <name type="scientific">Fusarium oxysporum f. sp. pisi HDV247</name>
    <dbReference type="NCBI Taxonomy" id="1080344"/>
    <lineage>
        <taxon>Eukaryota</taxon>
        <taxon>Fungi</taxon>
        <taxon>Dikarya</taxon>
        <taxon>Ascomycota</taxon>
        <taxon>Pezizomycotina</taxon>
        <taxon>Sordariomycetes</taxon>
        <taxon>Hypocreomycetidae</taxon>
        <taxon>Hypocreales</taxon>
        <taxon>Nectriaceae</taxon>
        <taxon>Fusarium</taxon>
        <taxon>Fusarium oxysporum species complex</taxon>
    </lineage>
</organism>
<proteinExistence type="predicted"/>
<accession>W9PVS7</accession>
<dbReference type="EMBL" id="JH650972">
    <property type="protein sequence ID" value="EXA43800.1"/>
    <property type="molecule type" value="Genomic_DNA"/>
</dbReference>
<protein>
    <submittedName>
        <fullName evidence="1">Uncharacterized protein</fullName>
    </submittedName>
</protein>
<reference evidence="1" key="1">
    <citation type="submission" date="2011-10" db="EMBL/GenBank/DDBJ databases">
        <title>The Genome Sequence of Fusarium oxysporum HDV247.</title>
        <authorList>
            <consortium name="The Broad Institute Genome Sequencing Platform"/>
            <person name="Ma L.-J."/>
            <person name="Gale L.R."/>
            <person name="Schwartz D.C."/>
            <person name="Zhou S."/>
            <person name="Corby-Kistler H."/>
            <person name="Young S.K."/>
            <person name="Zeng Q."/>
            <person name="Gargeya S."/>
            <person name="Fitzgerald M."/>
            <person name="Haas B."/>
            <person name="Abouelleil A."/>
            <person name="Alvarado L."/>
            <person name="Arachchi H.M."/>
            <person name="Berlin A."/>
            <person name="Brown A."/>
            <person name="Chapman S.B."/>
            <person name="Chen Z."/>
            <person name="Dunbar C."/>
            <person name="Freedman E."/>
            <person name="Gearin G."/>
            <person name="Goldberg J."/>
            <person name="Griggs A."/>
            <person name="Gujja S."/>
            <person name="Heiman D."/>
            <person name="Howarth C."/>
            <person name="Larson L."/>
            <person name="Lui A."/>
            <person name="MacDonald P.J.P."/>
            <person name="Montmayeur A."/>
            <person name="Murphy C."/>
            <person name="Neiman D."/>
            <person name="Pearson M."/>
            <person name="Priest M."/>
            <person name="Roberts A."/>
            <person name="Saif S."/>
            <person name="Shea T."/>
            <person name="Shenoy N."/>
            <person name="Sisk P."/>
            <person name="Stolte C."/>
            <person name="Sykes S."/>
            <person name="Wortman J."/>
            <person name="Nusbaum C."/>
            <person name="Birren B."/>
        </authorList>
    </citation>
    <scope>NUCLEOTIDE SEQUENCE [LARGE SCALE GENOMIC DNA]</scope>
    <source>
        <strain evidence="1">HDV247</strain>
    </source>
</reference>
<dbReference type="Proteomes" id="UP000030751">
    <property type="component" value="Unassembled WGS sequence"/>
</dbReference>
<dbReference type="OrthoDB" id="5102857at2759"/>
<dbReference type="AlphaFoldDB" id="W9PVS7"/>
<evidence type="ECO:0000313" key="1">
    <source>
        <dbReference type="EMBL" id="EXA43800.1"/>
    </source>
</evidence>
<dbReference type="HOGENOM" id="CLU_1722436_0_0_1"/>
<sequence length="152" mass="17982">MILLQSTQAPFGQPPVHKVIQSAMNRLVGIRTQEDDPPSCPGYVLPMASFERAVMNAEKAKDEIQRRQWTDMSLRSLRNFMDAQRMKQSLTKWWSFKSITKLWRLLARSEQEGRRWNREQRIAFTKRTEIGEMIFLTWRRKGEIFCCIDGTE</sequence>
<name>W9PVS7_FUSOX</name>